<evidence type="ECO:0000313" key="3">
    <source>
        <dbReference type="EMBL" id="KAG6736320.1"/>
    </source>
</evidence>
<organism evidence="3 4">
    <name type="scientific">Populus tomentosa</name>
    <name type="common">Chinese white poplar</name>
    <dbReference type="NCBI Taxonomy" id="118781"/>
    <lineage>
        <taxon>Eukaryota</taxon>
        <taxon>Viridiplantae</taxon>
        <taxon>Streptophyta</taxon>
        <taxon>Embryophyta</taxon>
        <taxon>Tracheophyta</taxon>
        <taxon>Spermatophyta</taxon>
        <taxon>Magnoliopsida</taxon>
        <taxon>eudicotyledons</taxon>
        <taxon>Gunneridae</taxon>
        <taxon>Pentapetalae</taxon>
        <taxon>rosids</taxon>
        <taxon>fabids</taxon>
        <taxon>Malpighiales</taxon>
        <taxon>Salicaceae</taxon>
        <taxon>Saliceae</taxon>
        <taxon>Populus</taxon>
    </lineage>
</organism>
<feature type="domain" description="DUF7950" evidence="2">
    <location>
        <begin position="209"/>
        <end position="354"/>
    </location>
</feature>
<dbReference type="EMBL" id="JAAWWB010001048">
    <property type="protein sequence ID" value="KAG6736320.1"/>
    <property type="molecule type" value="Genomic_DNA"/>
</dbReference>
<dbReference type="InterPro" id="IPR057710">
    <property type="entry name" value="DUF7950"/>
</dbReference>
<dbReference type="PANTHER" id="PTHR33595:SF26">
    <property type="entry name" value="(RAPE) HYPOTHETICAL PROTEIN"/>
    <property type="match status" value="1"/>
</dbReference>
<feature type="compositionally biased region" description="Basic and acidic residues" evidence="1">
    <location>
        <begin position="129"/>
        <end position="144"/>
    </location>
</feature>
<dbReference type="AlphaFoldDB" id="A0A8X7XRE7"/>
<feature type="compositionally biased region" description="Acidic residues" evidence="1">
    <location>
        <begin position="105"/>
        <end position="117"/>
    </location>
</feature>
<keyword evidence="4" id="KW-1185">Reference proteome</keyword>
<gene>
    <name evidence="3" type="ORF">POTOM_060934</name>
</gene>
<dbReference type="PANTHER" id="PTHR33595">
    <property type="entry name" value="VON WILLEBRAND FACTOR A DOMAIN PROTEIN"/>
    <property type="match status" value="1"/>
</dbReference>
<evidence type="ECO:0000259" key="2">
    <source>
        <dbReference type="Pfam" id="PF25821"/>
    </source>
</evidence>
<proteinExistence type="predicted"/>
<protein>
    <recommendedName>
        <fullName evidence="2">DUF7950 domain-containing protein</fullName>
    </recommendedName>
</protein>
<evidence type="ECO:0000256" key="1">
    <source>
        <dbReference type="SAM" id="MobiDB-lite"/>
    </source>
</evidence>
<sequence>MDGCNGWHVIRGAAAADACGRAGAQDKTIINRIMHRFRPIAPKPAAGTDLYSSSSVIGNKELVAFKTARRKRKYVRVCKSNKLKKSKRVPGVPSSDQEKEREGEGEGEGEGEEEEGDFSSVVTLQLLPERSESKDDESQLERMGKTWCNNDNSQDLAVDNIKEYVDDQEKQEQPMCFKFKLKQPMIEGYGKPDQMFVMLPQKRETTVAESWVTVECVTDIYSTCMDGRAILLGCTDVERMRYLEGDTCPGFISDGLNHVQWINWAYKKMVEMVTKEDRKERVQLYDTVPEVMVWLVIKEKLLPFVDCASAFSCRVRLQNSWQKEKGSQTVVPCDVWRMDCGGFAWRLDVDSALSLGR</sequence>
<feature type="region of interest" description="Disordered" evidence="1">
    <location>
        <begin position="85"/>
        <end position="146"/>
    </location>
</feature>
<dbReference type="Pfam" id="PF25821">
    <property type="entry name" value="DUF7950"/>
    <property type="match status" value="1"/>
</dbReference>
<accession>A0A8X7XRE7</accession>
<evidence type="ECO:0000313" key="4">
    <source>
        <dbReference type="Proteomes" id="UP000886885"/>
    </source>
</evidence>
<dbReference type="OrthoDB" id="1898295at2759"/>
<name>A0A8X7XRE7_POPTO</name>
<reference evidence="3" key="1">
    <citation type="journal article" date="2020" name="bioRxiv">
        <title>Hybrid origin of Populus tomentosa Carr. identified through genome sequencing and phylogenomic analysis.</title>
        <authorList>
            <person name="An X."/>
            <person name="Gao K."/>
            <person name="Chen Z."/>
            <person name="Li J."/>
            <person name="Yang X."/>
            <person name="Yang X."/>
            <person name="Zhou J."/>
            <person name="Guo T."/>
            <person name="Zhao T."/>
            <person name="Huang S."/>
            <person name="Miao D."/>
            <person name="Khan W.U."/>
            <person name="Rao P."/>
            <person name="Ye M."/>
            <person name="Lei B."/>
            <person name="Liao W."/>
            <person name="Wang J."/>
            <person name="Ji L."/>
            <person name="Li Y."/>
            <person name="Guo B."/>
            <person name="Mustafa N.S."/>
            <person name="Li S."/>
            <person name="Yun Q."/>
            <person name="Keller S.R."/>
            <person name="Mao J."/>
            <person name="Zhang R."/>
            <person name="Strauss S.H."/>
        </authorList>
    </citation>
    <scope>NUCLEOTIDE SEQUENCE</scope>
    <source>
        <strain evidence="3">GM15</strain>
        <tissue evidence="3">Leaf</tissue>
    </source>
</reference>
<comment type="caution">
    <text evidence="3">The sequence shown here is derived from an EMBL/GenBank/DDBJ whole genome shotgun (WGS) entry which is preliminary data.</text>
</comment>
<dbReference type="Proteomes" id="UP000886885">
    <property type="component" value="Unassembled WGS sequence"/>
</dbReference>